<dbReference type="InterPro" id="IPR018076">
    <property type="entry name" value="T2SS_GspF_dom"/>
</dbReference>
<dbReference type="InterPro" id="IPR042094">
    <property type="entry name" value="T2SS_GspF_sf"/>
</dbReference>
<evidence type="ECO:0000256" key="6">
    <source>
        <dbReference type="ARBA" id="ARBA00022989"/>
    </source>
</evidence>
<feature type="domain" description="Type II secretion system protein GspF" evidence="9">
    <location>
        <begin position="272"/>
        <end position="394"/>
    </location>
</feature>
<comment type="caution">
    <text evidence="10">The sequence shown here is derived from an EMBL/GenBank/DDBJ whole genome shotgun (WGS) entry which is preliminary data.</text>
</comment>
<feature type="transmembrane region" description="Helical" evidence="8">
    <location>
        <begin position="376"/>
        <end position="399"/>
    </location>
</feature>
<comment type="subcellular location">
    <subcellularLocation>
        <location evidence="1">Cell inner membrane</location>
        <topology evidence="1">Multi-pass membrane protein</topology>
    </subcellularLocation>
</comment>
<evidence type="ECO:0000256" key="2">
    <source>
        <dbReference type="ARBA" id="ARBA00005745"/>
    </source>
</evidence>
<dbReference type="FunFam" id="1.20.81.30:FF:000001">
    <property type="entry name" value="Type II secretion system protein F"/>
    <property type="match status" value="1"/>
</dbReference>
<evidence type="ECO:0000256" key="8">
    <source>
        <dbReference type="SAM" id="Phobius"/>
    </source>
</evidence>
<dbReference type="PANTHER" id="PTHR30012:SF0">
    <property type="entry name" value="TYPE II SECRETION SYSTEM PROTEIN F-RELATED"/>
    <property type="match status" value="1"/>
</dbReference>
<evidence type="ECO:0000256" key="5">
    <source>
        <dbReference type="ARBA" id="ARBA00022692"/>
    </source>
</evidence>
<dbReference type="PRINTS" id="PR00812">
    <property type="entry name" value="BCTERIALGSPF"/>
</dbReference>
<keyword evidence="3" id="KW-1003">Cell membrane</keyword>
<dbReference type="Pfam" id="PF00482">
    <property type="entry name" value="T2SSF"/>
    <property type="match status" value="2"/>
</dbReference>
<dbReference type="EMBL" id="PFDW01000063">
    <property type="protein sequence ID" value="PJE58022.1"/>
    <property type="molecule type" value="Genomic_DNA"/>
</dbReference>
<organism evidence="10 11">
    <name type="scientific">Candidatus Portnoybacteria bacterium CG10_big_fil_rev_8_21_14_0_10_36_7</name>
    <dbReference type="NCBI Taxonomy" id="1974812"/>
    <lineage>
        <taxon>Bacteria</taxon>
        <taxon>Candidatus Portnoyibacteriota</taxon>
    </lineage>
</organism>
<evidence type="ECO:0000256" key="7">
    <source>
        <dbReference type="ARBA" id="ARBA00023136"/>
    </source>
</evidence>
<feature type="transmembrane region" description="Helical" evidence="8">
    <location>
        <begin position="166"/>
        <end position="189"/>
    </location>
</feature>
<accession>A0A2M8KDM3</accession>
<dbReference type="Proteomes" id="UP000231450">
    <property type="component" value="Unassembled WGS sequence"/>
</dbReference>
<sequence length="402" mass="44750">MKFNYYARNKDGQVQNGVIESPNETIAVDTLHRNGLIVTGIVPIRGLIFGSQIQFLQRVKPKELVAFSRQLAILFSAKVSLVESFNSLSRQTDNAFFKDSLAEVANDVEGGTLLSKAFAKHPKIFNTFFINLIRSGEASGNLENSLNYLADYIEHRYYLIAKIRSAMIYPAFILVVFIVALILFLFQIFPSIFALLKETGAGMDLPWTTKVIMSSSDFARTWWPLILLLIIGGVIGLVLLIRTKRGKYIFDRTKLHVPIFGKIFQKIYLAQFTENLSTLIKGGVHILGALQLCSEIANNDLFAEIITEARERVKIGEMMSSLFEQKREIPPMVTQMVASGEQAGQLDMVLSKLSSFYAKEVENVVANLSQLIEPTLIIILAVGVAILVASVLMPLYSIVGGM</sequence>
<protein>
    <recommendedName>
        <fullName evidence="9">Type II secretion system protein GspF domain-containing protein</fullName>
    </recommendedName>
</protein>
<comment type="similarity">
    <text evidence="2">Belongs to the GSP F family.</text>
</comment>
<name>A0A2M8KDM3_9BACT</name>
<dbReference type="Gene3D" id="1.20.81.30">
    <property type="entry name" value="Type II secretion system (T2SS), domain F"/>
    <property type="match status" value="2"/>
</dbReference>
<dbReference type="AlphaFoldDB" id="A0A2M8KDM3"/>
<keyword evidence="7 8" id="KW-0472">Membrane</keyword>
<keyword evidence="5 8" id="KW-0812">Transmembrane</keyword>
<evidence type="ECO:0000313" key="11">
    <source>
        <dbReference type="Proteomes" id="UP000231450"/>
    </source>
</evidence>
<dbReference type="InterPro" id="IPR003004">
    <property type="entry name" value="GspF/PilC"/>
</dbReference>
<evidence type="ECO:0000256" key="3">
    <source>
        <dbReference type="ARBA" id="ARBA00022475"/>
    </source>
</evidence>
<evidence type="ECO:0000256" key="1">
    <source>
        <dbReference type="ARBA" id="ARBA00004429"/>
    </source>
</evidence>
<gene>
    <name evidence="10" type="ORF">COU81_03000</name>
</gene>
<proteinExistence type="inferred from homology"/>
<evidence type="ECO:0000256" key="4">
    <source>
        <dbReference type="ARBA" id="ARBA00022519"/>
    </source>
</evidence>
<feature type="domain" description="Type II secretion system protein GspF" evidence="9">
    <location>
        <begin position="67"/>
        <end position="190"/>
    </location>
</feature>
<feature type="transmembrane region" description="Helical" evidence="8">
    <location>
        <begin position="222"/>
        <end position="241"/>
    </location>
</feature>
<keyword evidence="4" id="KW-0997">Cell inner membrane</keyword>
<reference evidence="11" key="1">
    <citation type="submission" date="2017-09" db="EMBL/GenBank/DDBJ databases">
        <title>Depth-based differentiation of microbial function through sediment-hosted aquifers and enrichment of novel symbionts in the deep terrestrial subsurface.</title>
        <authorList>
            <person name="Probst A.J."/>
            <person name="Ladd B."/>
            <person name="Jarett J.K."/>
            <person name="Geller-Mcgrath D.E."/>
            <person name="Sieber C.M.K."/>
            <person name="Emerson J.B."/>
            <person name="Anantharaman K."/>
            <person name="Thomas B.C."/>
            <person name="Malmstrom R."/>
            <person name="Stieglmeier M."/>
            <person name="Klingl A."/>
            <person name="Woyke T."/>
            <person name="Ryan C.M."/>
            <person name="Banfield J.F."/>
        </authorList>
    </citation>
    <scope>NUCLEOTIDE SEQUENCE [LARGE SCALE GENOMIC DNA]</scope>
</reference>
<evidence type="ECO:0000313" key="10">
    <source>
        <dbReference type="EMBL" id="PJE58022.1"/>
    </source>
</evidence>
<dbReference type="PANTHER" id="PTHR30012">
    <property type="entry name" value="GENERAL SECRETION PATHWAY PROTEIN"/>
    <property type="match status" value="1"/>
</dbReference>
<dbReference type="GO" id="GO:0005886">
    <property type="term" value="C:plasma membrane"/>
    <property type="evidence" value="ECO:0007669"/>
    <property type="project" value="UniProtKB-SubCell"/>
</dbReference>
<evidence type="ECO:0000259" key="9">
    <source>
        <dbReference type="Pfam" id="PF00482"/>
    </source>
</evidence>
<keyword evidence="6 8" id="KW-1133">Transmembrane helix</keyword>